<dbReference type="VEuPathDB" id="VectorBase:ASIS004487"/>
<accession>A0A084VHS0</accession>
<dbReference type="PANTHER" id="PTHR16088">
    <property type="entry name" value="YY1 ASSOCIATED PROTEIN-RELATED"/>
    <property type="match status" value="1"/>
</dbReference>
<evidence type="ECO:0000256" key="1">
    <source>
        <dbReference type="ARBA" id="ARBA00023015"/>
    </source>
</evidence>
<feature type="compositionally biased region" description="Acidic residues" evidence="4">
    <location>
        <begin position="84"/>
        <end position="105"/>
    </location>
</feature>
<feature type="region of interest" description="Disordered" evidence="4">
    <location>
        <begin position="1"/>
        <end position="46"/>
    </location>
</feature>
<dbReference type="OMA" id="MDYYRVH"/>
<evidence type="ECO:0000313" key="7">
    <source>
        <dbReference type="Proteomes" id="UP000030765"/>
    </source>
</evidence>
<reference evidence="6" key="2">
    <citation type="submission" date="2020-05" db="UniProtKB">
        <authorList>
            <consortium name="EnsemblMetazoa"/>
        </authorList>
    </citation>
    <scope>IDENTIFICATION</scope>
</reference>
<keyword evidence="7" id="KW-1185">Reference proteome</keyword>
<reference evidence="5 7" key="1">
    <citation type="journal article" date="2014" name="BMC Genomics">
        <title>Genome sequence of Anopheles sinensis provides insight into genetics basis of mosquito competence for malaria parasites.</title>
        <authorList>
            <person name="Zhou D."/>
            <person name="Zhang D."/>
            <person name="Ding G."/>
            <person name="Shi L."/>
            <person name="Hou Q."/>
            <person name="Ye Y."/>
            <person name="Xu Y."/>
            <person name="Zhou H."/>
            <person name="Xiong C."/>
            <person name="Li S."/>
            <person name="Yu J."/>
            <person name="Hong S."/>
            <person name="Yu X."/>
            <person name="Zou P."/>
            <person name="Chen C."/>
            <person name="Chang X."/>
            <person name="Wang W."/>
            <person name="Lv Y."/>
            <person name="Sun Y."/>
            <person name="Ma L."/>
            <person name="Shen B."/>
            <person name="Zhu C."/>
        </authorList>
    </citation>
    <scope>NUCLEOTIDE SEQUENCE [LARGE SCALE GENOMIC DNA]</scope>
</reference>
<keyword evidence="2" id="KW-0804">Transcription</keyword>
<dbReference type="OrthoDB" id="6257037at2759"/>
<gene>
    <name evidence="5" type="ORF">ZHAS_00004738</name>
</gene>
<sequence>MNDHVFAIVRLKEEEEQKKRRNSDTNSTEADDGDDEDEDEDERTFPKLTRLKAKQLNQTIFPLVPLNAPATDQEVAALIREDLNSDDDDEEYKPGEDDIPSDDDPNTTISDIDSQPRTPATIVSVAGTENDAELQYTKDGLFKIPKPRNDSYCSQSEQEQENIALRTRSKLCLTTTDIETLESTFVPPDITTDMYEYDGDMDQAWKDFLEEFTKPLPKDLDEDDDNDPEYVAADMPVPLDAEEMRAVKVSKKELNELVSELMEMSNIDEPYLEQALNETLNESLGCVEYDSRSEMLRTPLPEPSGLQSASSAAMPSELPAATEKYPVIMVENQNQTFDSQPANCDGTLIRAQDMTMVAPDFTSTPNVQRSGADTVKQGTCENTVRGNDSNADIMSQTVETTHFSQHTSFPSTSTVDKYDRFSIQYSVPDTSKPLGSNEGWPSYHTVQVPVKLELSDEPVGFNEFQLQLLQQQLRMHVQLTTQHFLQTYAHPMFWQSAKTFKDMLVELDTVCKPKPNVLPWNLPLALECCESWEKELASESESNKLYIKYLDESIAHAEKLKLARSKFHQADFHWRIKEKIVTSKAFLYPALIPYKTFRLTQEVCKNARFTKNEEHVLVSTGYRGVERKAQQHSEAN</sequence>
<name>A0A084VHS0_ANOSI</name>
<dbReference type="GO" id="GO:0005634">
    <property type="term" value="C:nucleus"/>
    <property type="evidence" value="ECO:0007669"/>
    <property type="project" value="TreeGrafter"/>
</dbReference>
<feature type="region of interest" description="Disordered" evidence="4">
    <location>
        <begin position="75"/>
        <end position="117"/>
    </location>
</feature>
<dbReference type="PANTHER" id="PTHR16088:SF3">
    <property type="entry name" value="GON-4-LIKE PROTEIN"/>
    <property type="match status" value="1"/>
</dbReference>
<dbReference type="EMBL" id="KE524845">
    <property type="protein sequence ID" value="KFB37514.1"/>
    <property type="molecule type" value="Genomic_DNA"/>
</dbReference>
<dbReference type="AlphaFoldDB" id="A0A084VHS0"/>
<evidence type="ECO:0000256" key="2">
    <source>
        <dbReference type="ARBA" id="ARBA00023163"/>
    </source>
</evidence>
<evidence type="ECO:0000313" key="5">
    <source>
        <dbReference type="EMBL" id="KFB37514.1"/>
    </source>
</evidence>
<keyword evidence="1" id="KW-0805">Transcription regulation</keyword>
<protein>
    <submittedName>
        <fullName evidence="5">AGAP004472-PA-like protein</fullName>
    </submittedName>
</protein>
<dbReference type="EMBL" id="ATLV01013213">
    <property type="status" value="NOT_ANNOTATED_CDS"/>
    <property type="molecule type" value="Genomic_DNA"/>
</dbReference>
<evidence type="ECO:0000256" key="3">
    <source>
        <dbReference type="ARBA" id="ARBA00023242"/>
    </source>
</evidence>
<feature type="compositionally biased region" description="Acidic residues" evidence="4">
    <location>
        <begin position="29"/>
        <end position="42"/>
    </location>
</feature>
<dbReference type="GO" id="GO:0003712">
    <property type="term" value="F:transcription coregulator activity"/>
    <property type="evidence" value="ECO:0007669"/>
    <property type="project" value="TreeGrafter"/>
</dbReference>
<dbReference type="EnsemblMetazoa" id="ASIC004738-RA">
    <property type="protein sequence ID" value="ASIC004738-PA"/>
    <property type="gene ID" value="ASIC004738"/>
</dbReference>
<evidence type="ECO:0000256" key="4">
    <source>
        <dbReference type="SAM" id="MobiDB-lite"/>
    </source>
</evidence>
<dbReference type="VEuPathDB" id="VectorBase:ASIC004738"/>
<dbReference type="GO" id="GO:0006355">
    <property type="term" value="P:regulation of DNA-templated transcription"/>
    <property type="evidence" value="ECO:0007669"/>
    <property type="project" value="TreeGrafter"/>
</dbReference>
<proteinExistence type="predicted"/>
<keyword evidence="3" id="KW-0539">Nucleus</keyword>
<evidence type="ECO:0000313" key="6">
    <source>
        <dbReference type="EnsemblMetazoa" id="ASIC004738-PA"/>
    </source>
</evidence>
<feature type="compositionally biased region" description="Polar residues" evidence="4">
    <location>
        <begin position="106"/>
        <end position="117"/>
    </location>
</feature>
<dbReference type="Proteomes" id="UP000030765">
    <property type="component" value="Unassembled WGS sequence"/>
</dbReference>
<dbReference type="InterPro" id="IPR052435">
    <property type="entry name" value="YY1-Transcr_Regul"/>
</dbReference>
<organism evidence="5">
    <name type="scientific">Anopheles sinensis</name>
    <name type="common">Mosquito</name>
    <dbReference type="NCBI Taxonomy" id="74873"/>
    <lineage>
        <taxon>Eukaryota</taxon>
        <taxon>Metazoa</taxon>
        <taxon>Ecdysozoa</taxon>
        <taxon>Arthropoda</taxon>
        <taxon>Hexapoda</taxon>
        <taxon>Insecta</taxon>
        <taxon>Pterygota</taxon>
        <taxon>Neoptera</taxon>
        <taxon>Endopterygota</taxon>
        <taxon>Diptera</taxon>
        <taxon>Nematocera</taxon>
        <taxon>Culicoidea</taxon>
        <taxon>Culicidae</taxon>
        <taxon>Anophelinae</taxon>
        <taxon>Anopheles</taxon>
    </lineage>
</organism>
<dbReference type="STRING" id="74873.A0A084VHS0"/>